<dbReference type="NCBIfam" id="TIGR00133">
    <property type="entry name" value="gatB"/>
    <property type="match status" value="1"/>
</dbReference>
<keyword evidence="13" id="KW-0808">Transferase</keyword>
<comment type="catalytic activity">
    <reaction evidence="9 11">
        <text>L-aspartyl-tRNA(Asn) + L-glutamine + ATP + H2O = L-asparaginyl-tRNA(Asn) + L-glutamate + ADP + phosphate + 2 H(+)</text>
        <dbReference type="Rhea" id="RHEA:14513"/>
        <dbReference type="Rhea" id="RHEA-COMP:9674"/>
        <dbReference type="Rhea" id="RHEA-COMP:9677"/>
        <dbReference type="ChEBI" id="CHEBI:15377"/>
        <dbReference type="ChEBI" id="CHEBI:15378"/>
        <dbReference type="ChEBI" id="CHEBI:29985"/>
        <dbReference type="ChEBI" id="CHEBI:30616"/>
        <dbReference type="ChEBI" id="CHEBI:43474"/>
        <dbReference type="ChEBI" id="CHEBI:58359"/>
        <dbReference type="ChEBI" id="CHEBI:78515"/>
        <dbReference type="ChEBI" id="CHEBI:78516"/>
        <dbReference type="ChEBI" id="CHEBI:456216"/>
    </reaction>
</comment>
<evidence type="ECO:0000256" key="6">
    <source>
        <dbReference type="ARBA" id="ARBA00022840"/>
    </source>
</evidence>
<evidence type="ECO:0000256" key="9">
    <source>
        <dbReference type="ARBA" id="ARBA00047380"/>
    </source>
</evidence>
<reference evidence="13 14" key="1">
    <citation type="submission" date="2019-02" db="EMBL/GenBank/DDBJ databases">
        <title>Complete Genome Sequence and Methylome Analysis of free living Spirochaetas.</title>
        <authorList>
            <person name="Fomenkov A."/>
            <person name="Dubinina G."/>
            <person name="Leshcheva N."/>
            <person name="Mikheeva N."/>
            <person name="Grabovich M."/>
            <person name="Vincze T."/>
            <person name="Roberts R.J."/>
        </authorList>
    </citation>
    <scope>NUCLEOTIDE SEQUENCE [LARGE SCALE GENOMIC DNA]</scope>
    <source>
        <strain evidence="13 14">K2</strain>
    </source>
</reference>
<dbReference type="EMBL" id="CP036150">
    <property type="protein sequence ID" value="QEN07799.1"/>
    <property type="molecule type" value="Genomic_DNA"/>
</dbReference>
<dbReference type="RefSeq" id="WP_149485879.1">
    <property type="nucleotide sequence ID" value="NZ_CP036150.1"/>
</dbReference>
<dbReference type="InterPro" id="IPR006075">
    <property type="entry name" value="Asn/Gln-tRNA_Trfase_suB/E_cat"/>
</dbReference>
<dbReference type="GO" id="GO:0050567">
    <property type="term" value="F:glutaminyl-tRNA synthase (glutamine-hydrolyzing) activity"/>
    <property type="evidence" value="ECO:0007669"/>
    <property type="project" value="UniProtKB-UniRule"/>
</dbReference>
<dbReference type="InterPro" id="IPR004413">
    <property type="entry name" value="GatB"/>
</dbReference>
<name>A0A5C1QKR6_9SPIO</name>
<evidence type="ECO:0000259" key="12">
    <source>
        <dbReference type="SMART" id="SM00845"/>
    </source>
</evidence>
<dbReference type="PROSITE" id="PS01234">
    <property type="entry name" value="GATB"/>
    <property type="match status" value="1"/>
</dbReference>
<keyword evidence="6 11" id="KW-0067">ATP-binding</keyword>
<dbReference type="Pfam" id="PF02637">
    <property type="entry name" value="GatB_Yqey"/>
    <property type="match status" value="1"/>
</dbReference>
<gene>
    <name evidence="11 13" type="primary">gatB</name>
    <name evidence="13" type="ORF">EXM22_07280</name>
</gene>
<keyword evidence="14" id="KW-1185">Reference proteome</keyword>
<dbReference type="InterPro" id="IPR017958">
    <property type="entry name" value="Gln-tRNA_amidoTrfase_suB_CS"/>
</dbReference>
<evidence type="ECO:0000256" key="7">
    <source>
        <dbReference type="ARBA" id="ARBA00022917"/>
    </source>
</evidence>
<keyword evidence="5 11" id="KW-0547">Nucleotide-binding</keyword>
<dbReference type="KEGG" id="ock:EXM22_07280"/>
<dbReference type="InterPro" id="IPR014746">
    <property type="entry name" value="Gln_synth/guanido_kin_cat_dom"/>
</dbReference>
<dbReference type="HAMAP" id="MF_00121">
    <property type="entry name" value="GatB"/>
    <property type="match status" value="1"/>
</dbReference>
<dbReference type="NCBIfam" id="NF004014">
    <property type="entry name" value="PRK05477.1-4"/>
    <property type="match status" value="1"/>
</dbReference>
<dbReference type="Pfam" id="PF02934">
    <property type="entry name" value="GatB_N"/>
    <property type="match status" value="1"/>
</dbReference>
<evidence type="ECO:0000256" key="1">
    <source>
        <dbReference type="ARBA" id="ARBA00005306"/>
    </source>
</evidence>
<dbReference type="GO" id="GO:0005524">
    <property type="term" value="F:ATP binding"/>
    <property type="evidence" value="ECO:0007669"/>
    <property type="project" value="UniProtKB-KW"/>
</dbReference>
<evidence type="ECO:0000256" key="5">
    <source>
        <dbReference type="ARBA" id="ARBA00022741"/>
    </source>
</evidence>
<organism evidence="13 14">
    <name type="scientific">Oceanispirochaeta crateris</name>
    <dbReference type="NCBI Taxonomy" id="2518645"/>
    <lineage>
        <taxon>Bacteria</taxon>
        <taxon>Pseudomonadati</taxon>
        <taxon>Spirochaetota</taxon>
        <taxon>Spirochaetia</taxon>
        <taxon>Spirochaetales</taxon>
        <taxon>Spirochaetaceae</taxon>
        <taxon>Oceanispirochaeta</taxon>
    </lineage>
</organism>
<dbReference type="GO" id="GO:0016740">
    <property type="term" value="F:transferase activity"/>
    <property type="evidence" value="ECO:0007669"/>
    <property type="project" value="UniProtKB-KW"/>
</dbReference>
<feature type="domain" description="Asn/Gln amidotransferase" evidence="12">
    <location>
        <begin position="323"/>
        <end position="470"/>
    </location>
</feature>
<comment type="similarity">
    <text evidence="1 11">Belongs to the GatB/GatE family. GatB subfamily.</text>
</comment>
<proteinExistence type="inferred from homology"/>
<dbReference type="InterPro" id="IPR042114">
    <property type="entry name" value="GatB_C_1"/>
</dbReference>
<dbReference type="GO" id="GO:0050566">
    <property type="term" value="F:asparaginyl-tRNA synthase (glutamine-hydrolyzing) activity"/>
    <property type="evidence" value="ECO:0007669"/>
    <property type="project" value="RHEA"/>
</dbReference>
<evidence type="ECO:0000256" key="11">
    <source>
        <dbReference type="HAMAP-Rule" id="MF_00121"/>
    </source>
</evidence>
<dbReference type="Proteomes" id="UP000324209">
    <property type="component" value="Chromosome"/>
</dbReference>
<dbReference type="InterPro" id="IPR017959">
    <property type="entry name" value="Asn/Gln-tRNA_amidoTrfase_suB/E"/>
</dbReference>
<dbReference type="InterPro" id="IPR023168">
    <property type="entry name" value="GatB_Yqey_C_2"/>
</dbReference>
<evidence type="ECO:0000256" key="8">
    <source>
        <dbReference type="ARBA" id="ARBA00024799"/>
    </source>
</evidence>
<accession>A0A5C1QKR6</accession>
<dbReference type="InterPro" id="IPR018027">
    <property type="entry name" value="Asn/Gln_amidotransferase"/>
</dbReference>
<evidence type="ECO:0000256" key="3">
    <source>
        <dbReference type="ARBA" id="ARBA00016923"/>
    </source>
</evidence>
<dbReference type="SUPFAM" id="SSF89095">
    <property type="entry name" value="GatB/YqeY motif"/>
    <property type="match status" value="1"/>
</dbReference>
<sequence>MYQSFIGLEIHIHLTAETKAFCGCNARYGDEENTNICPVCMGFPGVLPTLNEKAIQMSYLVAKALNCKLSPKTRFERKNYFYPDMPKNYQISQFTDPVGRDGHIDIEIGDTIKRVRIHDVHFEEDAGKMIHAGDMSLLDYNRAGYPLLEVVTEPDLVVGEDAEAFLKSFRRMVRYLGVCDGNMEEGSMRCDANVSINLQGAGLGEKVEIKNLNSSRFVRKALNYEIGRQSEMMDAHKVIIQETRLWNENRDQSEPMRRKEAANDYRYFPEPDLPPFMPSAEFLKEVDDSMCELPFARKQRLMSGHGLSSDQAEYIHDEKYRADFFEHCVFAGADAVQVYSWLSSDVKKLLNRTGLTLEKCPLTAERLAKLIALIEEGQISGKIAKTVLDYIFEEDKDPDKICDEKGLVQISDPGAIGKIIDEVMLKNGDVVQAIKDGDLRQMGFLVGQVMQASGGKAAPQVVQSVLKEKVLG</sequence>
<dbReference type="EC" id="6.3.5.-" evidence="11"/>
<keyword evidence="7 11" id="KW-0648">Protein biosynthesis</keyword>
<comment type="catalytic activity">
    <reaction evidence="10 11">
        <text>L-glutamyl-tRNA(Gln) + L-glutamine + ATP + H2O = L-glutaminyl-tRNA(Gln) + L-glutamate + ADP + phosphate + H(+)</text>
        <dbReference type="Rhea" id="RHEA:17521"/>
        <dbReference type="Rhea" id="RHEA-COMP:9681"/>
        <dbReference type="Rhea" id="RHEA-COMP:9684"/>
        <dbReference type="ChEBI" id="CHEBI:15377"/>
        <dbReference type="ChEBI" id="CHEBI:15378"/>
        <dbReference type="ChEBI" id="CHEBI:29985"/>
        <dbReference type="ChEBI" id="CHEBI:30616"/>
        <dbReference type="ChEBI" id="CHEBI:43474"/>
        <dbReference type="ChEBI" id="CHEBI:58359"/>
        <dbReference type="ChEBI" id="CHEBI:78520"/>
        <dbReference type="ChEBI" id="CHEBI:78521"/>
        <dbReference type="ChEBI" id="CHEBI:456216"/>
    </reaction>
</comment>
<dbReference type="NCBIfam" id="NF004012">
    <property type="entry name" value="PRK05477.1-2"/>
    <property type="match status" value="1"/>
</dbReference>
<dbReference type="PANTHER" id="PTHR11659">
    <property type="entry name" value="GLUTAMYL-TRNA GLN AMIDOTRANSFERASE SUBUNIT B MITOCHONDRIAL AND PROKARYOTIC PET112-RELATED"/>
    <property type="match status" value="1"/>
</dbReference>
<dbReference type="SUPFAM" id="SSF55931">
    <property type="entry name" value="Glutamine synthetase/guanido kinase"/>
    <property type="match status" value="1"/>
</dbReference>
<dbReference type="Gene3D" id="1.10.10.410">
    <property type="match status" value="1"/>
</dbReference>
<dbReference type="FunFam" id="1.10.10.410:FF:000001">
    <property type="entry name" value="Aspartyl/glutamyl-tRNA(Asn/Gln) amidotransferase subunit B"/>
    <property type="match status" value="1"/>
</dbReference>
<comment type="subunit">
    <text evidence="2 11">Heterotrimer of A, B and C subunits.</text>
</comment>
<evidence type="ECO:0000313" key="14">
    <source>
        <dbReference type="Proteomes" id="UP000324209"/>
    </source>
</evidence>
<keyword evidence="4 11" id="KW-0436">Ligase</keyword>
<comment type="function">
    <text evidence="8 11">Allows the formation of correctly charged Asn-tRNA(Asn) or Gln-tRNA(Gln) through the transamidation of misacylated Asp-tRNA(Asn) or Glu-tRNA(Gln) in organisms which lack either or both of asparaginyl-tRNA or glutaminyl-tRNA synthetases. The reaction takes place in the presence of glutamine and ATP through an activated phospho-Asp-tRNA(Asn) or phospho-Glu-tRNA(Gln).</text>
</comment>
<dbReference type="OrthoDB" id="9804078at2"/>
<evidence type="ECO:0000256" key="2">
    <source>
        <dbReference type="ARBA" id="ARBA00011123"/>
    </source>
</evidence>
<dbReference type="GO" id="GO:0006412">
    <property type="term" value="P:translation"/>
    <property type="evidence" value="ECO:0007669"/>
    <property type="project" value="UniProtKB-UniRule"/>
</dbReference>
<evidence type="ECO:0000256" key="4">
    <source>
        <dbReference type="ARBA" id="ARBA00022598"/>
    </source>
</evidence>
<evidence type="ECO:0000256" key="10">
    <source>
        <dbReference type="ARBA" id="ARBA00047913"/>
    </source>
</evidence>
<dbReference type="Gene3D" id="1.10.150.380">
    <property type="entry name" value="GatB domain, N-terminal subdomain"/>
    <property type="match status" value="1"/>
</dbReference>
<dbReference type="InterPro" id="IPR003789">
    <property type="entry name" value="Asn/Gln_tRNA_amidoTrase-B-like"/>
</dbReference>
<dbReference type="AlphaFoldDB" id="A0A5C1QKR6"/>
<protein>
    <recommendedName>
        <fullName evidence="3 11">Aspartyl/glutamyl-tRNA(Asn/Gln) amidotransferase subunit B</fullName>
        <shortName evidence="11">Asp/Glu-ADT subunit B</shortName>
        <ecNumber evidence="11">6.3.5.-</ecNumber>
    </recommendedName>
</protein>
<dbReference type="SMART" id="SM00845">
    <property type="entry name" value="GatB_Yqey"/>
    <property type="match status" value="1"/>
</dbReference>
<evidence type="ECO:0000313" key="13">
    <source>
        <dbReference type="EMBL" id="QEN07799.1"/>
    </source>
</evidence>